<sequence length="260" mass="28814">MEEEQKEDLQSISKIPEEDAPDAPDNMSDSEEEDQEKTLKIVILGDGTSGKTSICTRFAQRNFSRKYTQTVGVDFFSRRLALPHNIYVLLQIWDIGGQSLSASMLQNYLYGAHGIVFVYDVTNAATFESLNDWVSTVKKITKQLEKPMHMALVGNKTDMEHRRAIRIDKHARFAESGGMTTHYVSAKTGDSINLTFKQIAADILGIQLSKTDMEGDIGVVQAPVAVIDQEEPGQPKSVLLSSNAKKLDDANRSSSVCLIQ</sequence>
<feature type="region of interest" description="Disordered" evidence="3">
    <location>
        <begin position="1"/>
        <end position="35"/>
    </location>
</feature>
<organism evidence="4 5">
    <name type="scientific">Acrobeloides nanus</name>
    <dbReference type="NCBI Taxonomy" id="290746"/>
    <lineage>
        <taxon>Eukaryota</taxon>
        <taxon>Metazoa</taxon>
        <taxon>Ecdysozoa</taxon>
        <taxon>Nematoda</taxon>
        <taxon>Chromadorea</taxon>
        <taxon>Rhabditida</taxon>
        <taxon>Tylenchina</taxon>
        <taxon>Cephalobomorpha</taxon>
        <taxon>Cephaloboidea</taxon>
        <taxon>Cephalobidae</taxon>
        <taxon>Acrobeloides</taxon>
    </lineage>
</organism>
<dbReference type="SMART" id="SM00174">
    <property type="entry name" value="RHO"/>
    <property type="match status" value="1"/>
</dbReference>
<evidence type="ECO:0000256" key="2">
    <source>
        <dbReference type="ARBA" id="ARBA00022741"/>
    </source>
</evidence>
<dbReference type="Gene3D" id="3.40.50.300">
    <property type="entry name" value="P-loop containing nucleotide triphosphate hydrolases"/>
    <property type="match status" value="1"/>
</dbReference>
<dbReference type="SMART" id="SM00175">
    <property type="entry name" value="RAB"/>
    <property type="match status" value="1"/>
</dbReference>
<dbReference type="GO" id="GO:0003924">
    <property type="term" value="F:GTPase activity"/>
    <property type="evidence" value="ECO:0007669"/>
    <property type="project" value="InterPro"/>
</dbReference>
<keyword evidence="4" id="KW-1185">Reference proteome</keyword>
<dbReference type="InterPro" id="IPR005225">
    <property type="entry name" value="Small_GTP-bd"/>
</dbReference>
<name>A0A914DDF9_9BILA</name>
<dbReference type="PROSITE" id="PS51419">
    <property type="entry name" value="RAB"/>
    <property type="match status" value="1"/>
</dbReference>
<comment type="similarity">
    <text evidence="1">Belongs to the small GTPase superfamily. Rab family.</text>
</comment>
<dbReference type="AlphaFoldDB" id="A0A914DDF9"/>
<protein>
    <submittedName>
        <fullName evidence="5">Ras-related protein Rab-28</fullName>
    </submittedName>
</protein>
<reference evidence="5" key="1">
    <citation type="submission" date="2022-11" db="UniProtKB">
        <authorList>
            <consortium name="WormBaseParasite"/>
        </authorList>
    </citation>
    <scope>IDENTIFICATION</scope>
</reference>
<dbReference type="PANTHER" id="PTHR47978">
    <property type="match status" value="1"/>
</dbReference>
<dbReference type="PROSITE" id="PS51421">
    <property type="entry name" value="RAS"/>
    <property type="match status" value="1"/>
</dbReference>
<evidence type="ECO:0000313" key="4">
    <source>
        <dbReference type="Proteomes" id="UP000887540"/>
    </source>
</evidence>
<dbReference type="PRINTS" id="PR00449">
    <property type="entry name" value="RASTRNSFRMNG"/>
</dbReference>
<feature type="compositionally biased region" description="Acidic residues" evidence="3">
    <location>
        <begin position="18"/>
        <end position="35"/>
    </location>
</feature>
<keyword evidence="2" id="KW-0547">Nucleotide-binding</keyword>
<dbReference type="Proteomes" id="UP000887540">
    <property type="component" value="Unplaced"/>
</dbReference>
<dbReference type="Pfam" id="PF00071">
    <property type="entry name" value="Ras"/>
    <property type="match status" value="1"/>
</dbReference>
<dbReference type="GO" id="GO:0005525">
    <property type="term" value="F:GTP binding"/>
    <property type="evidence" value="ECO:0007669"/>
    <property type="project" value="InterPro"/>
</dbReference>
<dbReference type="InterPro" id="IPR001806">
    <property type="entry name" value="Small_GTPase"/>
</dbReference>
<dbReference type="SMART" id="SM00176">
    <property type="entry name" value="RAN"/>
    <property type="match status" value="1"/>
</dbReference>
<dbReference type="WBParaSite" id="ACRNAN_scaffold2393.g8874.t1">
    <property type="protein sequence ID" value="ACRNAN_scaffold2393.g8874.t1"/>
    <property type="gene ID" value="ACRNAN_scaffold2393.g8874"/>
</dbReference>
<dbReference type="SUPFAM" id="SSF52540">
    <property type="entry name" value="P-loop containing nucleoside triphosphate hydrolases"/>
    <property type="match status" value="1"/>
</dbReference>
<accession>A0A914DDF9</accession>
<dbReference type="SMART" id="SM00173">
    <property type="entry name" value="RAS"/>
    <property type="match status" value="1"/>
</dbReference>
<proteinExistence type="inferred from homology"/>
<evidence type="ECO:0000313" key="5">
    <source>
        <dbReference type="WBParaSite" id="ACRNAN_scaffold2393.g8874.t1"/>
    </source>
</evidence>
<evidence type="ECO:0000256" key="3">
    <source>
        <dbReference type="SAM" id="MobiDB-lite"/>
    </source>
</evidence>
<dbReference type="FunFam" id="3.40.50.300:FF:001508">
    <property type="entry name" value="Small GTP-binding protein Rab28, putative"/>
    <property type="match status" value="1"/>
</dbReference>
<evidence type="ECO:0000256" key="1">
    <source>
        <dbReference type="ARBA" id="ARBA00006270"/>
    </source>
</evidence>
<dbReference type="NCBIfam" id="TIGR00231">
    <property type="entry name" value="small_GTP"/>
    <property type="match status" value="1"/>
</dbReference>
<dbReference type="InterPro" id="IPR027417">
    <property type="entry name" value="P-loop_NTPase"/>
</dbReference>